<evidence type="ECO:0000313" key="2">
    <source>
        <dbReference type="Proteomes" id="UP000271098"/>
    </source>
</evidence>
<organism evidence="3">
    <name type="scientific">Gongylonema pulchrum</name>
    <dbReference type="NCBI Taxonomy" id="637853"/>
    <lineage>
        <taxon>Eukaryota</taxon>
        <taxon>Metazoa</taxon>
        <taxon>Ecdysozoa</taxon>
        <taxon>Nematoda</taxon>
        <taxon>Chromadorea</taxon>
        <taxon>Rhabditida</taxon>
        <taxon>Spirurina</taxon>
        <taxon>Spiruromorpha</taxon>
        <taxon>Spiruroidea</taxon>
        <taxon>Gongylonematidae</taxon>
        <taxon>Gongylonema</taxon>
    </lineage>
</organism>
<dbReference type="EMBL" id="UYRT01078624">
    <property type="protein sequence ID" value="VDN18910.1"/>
    <property type="molecule type" value="Genomic_DNA"/>
</dbReference>
<proteinExistence type="predicted"/>
<dbReference type="AlphaFoldDB" id="A0A183DS51"/>
<keyword evidence="2" id="KW-1185">Reference proteome</keyword>
<reference evidence="3" key="1">
    <citation type="submission" date="2016-06" db="UniProtKB">
        <authorList>
            <consortium name="WormBaseParasite"/>
        </authorList>
    </citation>
    <scope>IDENTIFICATION</scope>
</reference>
<dbReference type="Proteomes" id="UP000271098">
    <property type="component" value="Unassembled WGS sequence"/>
</dbReference>
<evidence type="ECO:0000313" key="3">
    <source>
        <dbReference type="WBParaSite" id="GPUH_0001155601-mRNA-1"/>
    </source>
</evidence>
<dbReference type="WBParaSite" id="GPUH_0001155601-mRNA-1">
    <property type="protein sequence ID" value="GPUH_0001155601-mRNA-1"/>
    <property type="gene ID" value="GPUH_0001155601"/>
</dbReference>
<gene>
    <name evidence="1" type="ORF">GPUH_LOCUS11542</name>
</gene>
<protein>
    <submittedName>
        <fullName evidence="3">Thioredoxin_14 domain-containing protein</fullName>
    </submittedName>
</protein>
<name>A0A183DS51_9BILA</name>
<accession>A0A183DS51</accession>
<dbReference type="OrthoDB" id="5865157at2759"/>
<evidence type="ECO:0000313" key="1">
    <source>
        <dbReference type="EMBL" id="VDN18910.1"/>
    </source>
</evidence>
<reference evidence="1 2" key="2">
    <citation type="submission" date="2018-11" db="EMBL/GenBank/DDBJ databases">
        <authorList>
            <consortium name="Pathogen Informatics"/>
        </authorList>
    </citation>
    <scope>NUCLEOTIDE SEQUENCE [LARGE SCALE GENOMIC DNA]</scope>
</reference>
<sequence length="208" mass="23061">MHQHQPIIESNERLVATMEELNLEKESSAAKHWPCLSIITLFSRSIIIEWPKILQDKGTDTAESFNLAGVELDLAPLIHRARNVVKCRTSHPTMRIRVCAIGEPDSDTTLPRVVEAFFRATLVKLSGDPNERVIAGRLILTQREGTSATKYHNESGAVANSDGKLIVSQAARDCSSAVLLEQFNENAKTTTFKYEHGALAALFPELVR</sequence>